<organism evidence="1">
    <name type="scientific">Solanum lycopersicum</name>
    <name type="common">Tomato</name>
    <name type="synonym">Lycopersicon esculentum</name>
    <dbReference type="NCBI Taxonomy" id="4081"/>
    <lineage>
        <taxon>Eukaryota</taxon>
        <taxon>Viridiplantae</taxon>
        <taxon>Streptophyta</taxon>
        <taxon>Embryophyta</taxon>
        <taxon>Tracheophyta</taxon>
        <taxon>Spermatophyta</taxon>
        <taxon>Magnoliopsida</taxon>
        <taxon>eudicotyledons</taxon>
        <taxon>Gunneridae</taxon>
        <taxon>Pentapetalae</taxon>
        <taxon>asterids</taxon>
        <taxon>lamiids</taxon>
        <taxon>Solanales</taxon>
        <taxon>Solanaceae</taxon>
        <taxon>Solanoideae</taxon>
        <taxon>Solaneae</taxon>
        <taxon>Solanum</taxon>
        <taxon>Solanum subgen. Lycopersicon</taxon>
    </lineage>
</organism>
<proteinExistence type="predicted"/>
<dbReference type="AlphaFoldDB" id="A0A3Q7FQ05"/>
<accession>A0A3Q7FQ05</accession>
<dbReference type="EnsemblPlants" id="Solyc02g077070.3.1">
    <property type="protein sequence ID" value="Solyc02g077070.3.1"/>
    <property type="gene ID" value="Solyc02g077070.3"/>
</dbReference>
<dbReference type="InParanoid" id="A0A3Q7FQ05"/>
<reference evidence="1" key="2">
    <citation type="submission" date="2019-01" db="UniProtKB">
        <authorList>
            <consortium name="EnsemblPlants"/>
        </authorList>
    </citation>
    <scope>IDENTIFICATION</scope>
    <source>
        <strain evidence="1">cv. Heinz 1706</strain>
    </source>
</reference>
<sequence length="45" mass="4989">MTGVDTPQNYPTIMNTLHDLTIFYSKLTRMICSCVNGGLHEESGV</sequence>
<protein>
    <submittedName>
        <fullName evidence="1">Uncharacterized protein</fullName>
    </submittedName>
</protein>
<keyword evidence="2" id="KW-1185">Reference proteome</keyword>
<dbReference type="Proteomes" id="UP000004994">
    <property type="component" value="Chromosome 2"/>
</dbReference>
<dbReference type="PaxDb" id="4081-Solyc02g077070.2.1"/>
<dbReference type="Gramene" id="Solyc02g077070.3.1">
    <property type="protein sequence ID" value="Solyc02g077070.3.1"/>
    <property type="gene ID" value="Solyc02g077070.3"/>
</dbReference>
<name>A0A3Q7FQ05_SOLLC</name>
<reference evidence="1" key="1">
    <citation type="journal article" date="2012" name="Nature">
        <title>The tomato genome sequence provides insights into fleshy fruit evolution.</title>
        <authorList>
            <consortium name="Tomato Genome Consortium"/>
        </authorList>
    </citation>
    <scope>NUCLEOTIDE SEQUENCE [LARGE SCALE GENOMIC DNA]</scope>
    <source>
        <strain evidence="1">cv. Heinz 1706</strain>
    </source>
</reference>
<evidence type="ECO:0000313" key="2">
    <source>
        <dbReference type="Proteomes" id="UP000004994"/>
    </source>
</evidence>
<evidence type="ECO:0000313" key="1">
    <source>
        <dbReference type="EnsemblPlants" id="Solyc02g077070.3.1"/>
    </source>
</evidence>